<organism evidence="4 5">
    <name type="scientific">Streptomyces bathyalis</name>
    <dbReference type="NCBI Taxonomy" id="2710756"/>
    <lineage>
        <taxon>Bacteria</taxon>
        <taxon>Bacillati</taxon>
        <taxon>Actinomycetota</taxon>
        <taxon>Actinomycetes</taxon>
        <taxon>Kitasatosporales</taxon>
        <taxon>Streptomycetaceae</taxon>
        <taxon>Streptomyces</taxon>
    </lineage>
</organism>
<evidence type="ECO:0000259" key="3">
    <source>
        <dbReference type="PROSITE" id="PS50977"/>
    </source>
</evidence>
<dbReference type="InterPro" id="IPR001647">
    <property type="entry name" value="HTH_TetR"/>
</dbReference>
<dbReference type="PANTHER" id="PTHR30055:SF226">
    <property type="entry name" value="HTH-TYPE TRANSCRIPTIONAL REGULATOR PKSA"/>
    <property type="match status" value="1"/>
</dbReference>
<proteinExistence type="predicted"/>
<dbReference type="KEGG" id="sbat:G4Z16_22820"/>
<name>A0A7T1T9A9_9ACTN</name>
<dbReference type="InterPro" id="IPR009057">
    <property type="entry name" value="Homeodomain-like_sf"/>
</dbReference>
<dbReference type="Gene3D" id="1.10.357.10">
    <property type="entry name" value="Tetracycline Repressor, domain 2"/>
    <property type="match status" value="1"/>
</dbReference>
<dbReference type="GO" id="GO:0003700">
    <property type="term" value="F:DNA-binding transcription factor activity"/>
    <property type="evidence" value="ECO:0007669"/>
    <property type="project" value="TreeGrafter"/>
</dbReference>
<dbReference type="GO" id="GO:0000976">
    <property type="term" value="F:transcription cis-regulatory region binding"/>
    <property type="evidence" value="ECO:0007669"/>
    <property type="project" value="TreeGrafter"/>
</dbReference>
<sequence length="206" mass="21675">MTPTSAERGHETRQRLLDAAAQLIVEDGWGAVTTRRVADRAGLRPGLVHYHFSSVTDLLIEAAMASARREMARATEAISQADDPSQGVAQVLEAVSEYTGTDPTTVLFSEMLLASTRLERLRTQLAELMTEWRTGVAGWLRASNSTALTGGSGGAGGSGDDAEATALLLGAAIDGLVLHRLIDPSIARISVSGPLARLAKVTPVTD</sequence>
<evidence type="ECO:0000313" key="5">
    <source>
        <dbReference type="Proteomes" id="UP000595046"/>
    </source>
</evidence>
<dbReference type="PROSITE" id="PS50977">
    <property type="entry name" value="HTH_TETR_2"/>
    <property type="match status" value="1"/>
</dbReference>
<dbReference type="Proteomes" id="UP000595046">
    <property type="component" value="Chromosome"/>
</dbReference>
<accession>A0A7T1T9A9</accession>
<dbReference type="AlphaFoldDB" id="A0A7T1T9A9"/>
<evidence type="ECO:0000313" key="4">
    <source>
        <dbReference type="EMBL" id="QPP08767.1"/>
    </source>
</evidence>
<dbReference type="InterPro" id="IPR050109">
    <property type="entry name" value="HTH-type_TetR-like_transc_reg"/>
</dbReference>
<evidence type="ECO:0000256" key="1">
    <source>
        <dbReference type="ARBA" id="ARBA00023125"/>
    </source>
</evidence>
<dbReference type="SUPFAM" id="SSF46689">
    <property type="entry name" value="Homeodomain-like"/>
    <property type="match status" value="1"/>
</dbReference>
<feature type="domain" description="HTH tetR-type" evidence="3">
    <location>
        <begin position="10"/>
        <end position="70"/>
    </location>
</feature>
<dbReference type="Pfam" id="PF00440">
    <property type="entry name" value="TetR_N"/>
    <property type="match status" value="1"/>
</dbReference>
<protein>
    <submittedName>
        <fullName evidence="4">TetR/AcrR family transcriptional regulator</fullName>
    </submittedName>
</protein>
<keyword evidence="5" id="KW-1185">Reference proteome</keyword>
<dbReference type="Pfam" id="PF17940">
    <property type="entry name" value="TetR_C_31"/>
    <property type="match status" value="1"/>
</dbReference>
<reference evidence="5" key="1">
    <citation type="submission" date="2020-02" db="EMBL/GenBank/DDBJ databases">
        <title>Streptomyces sp. ASO4wet.</title>
        <authorList>
            <person name="Risdian C."/>
            <person name="Landwehr W."/>
            <person name="Schupp P."/>
            <person name="Wink J."/>
        </authorList>
    </citation>
    <scope>NUCLEOTIDE SEQUENCE [LARGE SCALE GENOMIC DNA]</scope>
    <source>
        <strain evidence="5">ASO4wet</strain>
    </source>
</reference>
<evidence type="ECO:0000256" key="2">
    <source>
        <dbReference type="PROSITE-ProRule" id="PRU00335"/>
    </source>
</evidence>
<dbReference type="PANTHER" id="PTHR30055">
    <property type="entry name" value="HTH-TYPE TRANSCRIPTIONAL REGULATOR RUTR"/>
    <property type="match status" value="1"/>
</dbReference>
<dbReference type="RefSeq" id="WP_197352551.1">
    <property type="nucleotide sequence ID" value="NZ_CP048882.1"/>
</dbReference>
<dbReference type="InterPro" id="IPR041583">
    <property type="entry name" value="TetR_C_31"/>
</dbReference>
<dbReference type="InterPro" id="IPR036271">
    <property type="entry name" value="Tet_transcr_reg_TetR-rel_C_sf"/>
</dbReference>
<dbReference type="PRINTS" id="PR00455">
    <property type="entry name" value="HTHTETR"/>
</dbReference>
<dbReference type="SUPFAM" id="SSF48498">
    <property type="entry name" value="Tetracyclin repressor-like, C-terminal domain"/>
    <property type="match status" value="1"/>
</dbReference>
<keyword evidence="1 2" id="KW-0238">DNA-binding</keyword>
<dbReference type="EMBL" id="CP048882">
    <property type="protein sequence ID" value="QPP08767.1"/>
    <property type="molecule type" value="Genomic_DNA"/>
</dbReference>
<gene>
    <name evidence="4" type="ORF">G4Z16_22820</name>
</gene>
<feature type="DNA-binding region" description="H-T-H motif" evidence="2">
    <location>
        <begin position="33"/>
        <end position="52"/>
    </location>
</feature>